<dbReference type="Proteomes" id="UP000791440">
    <property type="component" value="Unassembled WGS sequence"/>
</dbReference>
<evidence type="ECO:0000313" key="2">
    <source>
        <dbReference type="Proteomes" id="UP000791440"/>
    </source>
</evidence>
<sequence length="246" mass="27126">MMVLASSKGKCQDSIRMHVVIFTASLFITAVPSLAREWQHQVKNTYKYGSVQAFESGSYLETVLQEFFSSLAEKGLDPYEPVDEQVIDYSLPDDSIILHAVLNGLRITGLSKVVINSITTGLVPPSFDFNMVFPELNISASTISAEIEISDKTYGVEGGGWIVLKNVTIIGRAEIMTSFEVVSARVTIGAVQSYFTGTLNYVNYTGDFNELVNVFLLPLLIDNNNEANDAVNELLIQLLNYIFSLS</sequence>
<evidence type="ECO:0000313" key="1">
    <source>
        <dbReference type="EMBL" id="KAG6458376.1"/>
    </source>
</evidence>
<proteinExistence type="predicted"/>
<dbReference type="InterPro" id="IPR038606">
    <property type="entry name" value="To_sf"/>
</dbReference>
<reference evidence="1" key="1">
    <citation type="journal article" date="2016" name="Insect Biochem. Mol. Biol.">
        <title>Multifaceted biological insights from a draft genome sequence of the tobacco hornworm moth, Manduca sexta.</title>
        <authorList>
            <person name="Kanost M.R."/>
            <person name="Arrese E.L."/>
            <person name="Cao X."/>
            <person name="Chen Y.R."/>
            <person name="Chellapilla S."/>
            <person name="Goldsmith M.R."/>
            <person name="Grosse-Wilde E."/>
            <person name="Heckel D.G."/>
            <person name="Herndon N."/>
            <person name="Jiang H."/>
            <person name="Papanicolaou A."/>
            <person name="Qu J."/>
            <person name="Soulages J.L."/>
            <person name="Vogel H."/>
            <person name="Walters J."/>
            <person name="Waterhouse R.M."/>
            <person name="Ahn S.J."/>
            <person name="Almeida F.C."/>
            <person name="An C."/>
            <person name="Aqrawi P."/>
            <person name="Bretschneider A."/>
            <person name="Bryant W.B."/>
            <person name="Bucks S."/>
            <person name="Chao H."/>
            <person name="Chevignon G."/>
            <person name="Christen J.M."/>
            <person name="Clarke D.F."/>
            <person name="Dittmer N.T."/>
            <person name="Ferguson L.C.F."/>
            <person name="Garavelou S."/>
            <person name="Gordon K.H.J."/>
            <person name="Gunaratna R.T."/>
            <person name="Han Y."/>
            <person name="Hauser F."/>
            <person name="He Y."/>
            <person name="Heidel-Fischer H."/>
            <person name="Hirsh A."/>
            <person name="Hu Y."/>
            <person name="Jiang H."/>
            <person name="Kalra D."/>
            <person name="Klinner C."/>
            <person name="Konig C."/>
            <person name="Kovar C."/>
            <person name="Kroll A.R."/>
            <person name="Kuwar S.S."/>
            <person name="Lee S.L."/>
            <person name="Lehman R."/>
            <person name="Li K."/>
            <person name="Li Z."/>
            <person name="Liang H."/>
            <person name="Lovelace S."/>
            <person name="Lu Z."/>
            <person name="Mansfield J.H."/>
            <person name="McCulloch K.J."/>
            <person name="Mathew T."/>
            <person name="Morton B."/>
            <person name="Muzny D.M."/>
            <person name="Neunemann D."/>
            <person name="Ongeri F."/>
            <person name="Pauchet Y."/>
            <person name="Pu L.L."/>
            <person name="Pyrousis I."/>
            <person name="Rao X.J."/>
            <person name="Redding A."/>
            <person name="Roesel C."/>
            <person name="Sanchez-Gracia A."/>
            <person name="Schaack S."/>
            <person name="Shukla A."/>
            <person name="Tetreau G."/>
            <person name="Wang Y."/>
            <person name="Xiong G.H."/>
            <person name="Traut W."/>
            <person name="Walsh T.K."/>
            <person name="Worley K.C."/>
            <person name="Wu D."/>
            <person name="Wu W."/>
            <person name="Wu Y.Q."/>
            <person name="Zhang X."/>
            <person name="Zou Z."/>
            <person name="Zucker H."/>
            <person name="Briscoe A.D."/>
            <person name="Burmester T."/>
            <person name="Clem R.J."/>
            <person name="Feyereisen R."/>
            <person name="Grimmelikhuijzen C.J.P."/>
            <person name="Hamodrakas S.J."/>
            <person name="Hansson B.S."/>
            <person name="Huguet E."/>
            <person name="Jermiin L.S."/>
            <person name="Lan Q."/>
            <person name="Lehman H.K."/>
            <person name="Lorenzen M."/>
            <person name="Merzendorfer H."/>
            <person name="Michalopoulos I."/>
            <person name="Morton D.B."/>
            <person name="Muthukrishnan S."/>
            <person name="Oakeshott J.G."/>
            <person name="Palmer W."/>
            <person name="Park Y."/>
            <person name="Passarelli A.L."/>
            <person name="Rozas J."/>
            <person name="Schwartz L.M."/>
            <person name="Smith W."/>
            <person name="Southgate A."/>
            <person name="Vilcinskas A."/>
            <person name="Vogt R."/>
            <person name="Wang P."/>
            <person name="Werren J."/>
            <person name="Yu X.Q."/>
            <person name="Zhou J.J."/>
            <person name="Brown S.J."/>
            <person name="Scherer S.E."/>
            <person name="Richards S."/>
            <person name="Blissard G.W."/>
        </authorList>
    </citation>
    <scope>NUCLEOTIDE SEQUENCE</scope>
</reference>
<dbReference type="AlphaFoldDB" id="A0A922CU87"/>
<keyword evidence="2" id="KW-1185">Reference proteome</keyword>
<organism evidence="1 2">
    <name type="scientific">Manduca sexta</name>
    <name type="common">Tobacco hawkmoth</name>
    <name type="synonym">Tobacco hornworm</name>
    <dbReference type="NCBI Taxonomy" id="7130"/>
    <lineage>
        <taxon>Eukaryota</taxon>
        <taxon>Metazoa</taxon>
        <taxon>Ecdysozoa</taxon>
        <taxon>Arthropoda</taxon>
        <taxon>Hexapoda</taxon>
        <taxon>Insecta</taxon>
        <taxon>Pterygota</taxon>
        <taxon>Neoptera</taxon>
        <taxon>Endopterygota</taxon>
        <taxon>Lepidoptera</taxon>
        <taxon>Glossata</taxon>
        <taxon>Ditrysia</taxon>
        <taxon>Bombycoidea</taxon>
        <taxon>Sphingidae</taxon>
        <taxon>Sphinginae</taxon>
        <taxon>Sphingini</taxon>
        <taxon>Manduca</taxon>
    </lineage>
</organism>
<dbReference type="Gene3D" id="3.15.10.30">
    <property type="entry name" value="Haemolymph juvenile hormone binding protein"/>
    <property type="match status" value="1"/>
</dbReference>
<gene>
    <name evidence="1" type="ORF">O3G_MSEX010835</name>
</gene>
<name>A0A922CU87_MANSE</name>
<dbReference type="InterPro" id="IPR010562">
    <property type="entry name" value="Haemolymph_juvenile_hormone-bd"/>
</dbReference>
<protein>
    <submittedName>
        <fullName evidence="1">Uncharacterized protein</fullName>
    </submittedName>
</protein>
<dbReference type="EMBL" id="JH668581">
    <property type="protein sequence ID" value="KAG6458376.1"/>
    <property type="molecule type" value="Genomic_DNA"/>
</dbReference>
<dbReference type="Pfam" id="PF06585">
    <property type="entry name" value="JHBP"/>
    <property type="match status" value="1"/>
</dbReference>
<comment type="caution">
    <text evidence="1">The sequence shown here is derived from an EMBL/GenBank/DDBJ whole genome shotgun (WGS) entry which is preliminary data.</text>
</comment>
<reference evidence="1" key="2">
    <citation type="submission" date="2020-12" db="EMBL/GenBank/DDBJ databases">
        <authorList>
            <person name="Kanost M."/>
        </authorList>
    </citation>
    <scope>NUCLEOTIDE SEQUENCE</scope>
</reference>
<accession>A0A922CU87</accession>